<dbReference type="Pfam" id="PF10250">
    <property type="entry name" value="O-FucT"/>
    <property type="match status" value="1"/>
</dbReference>
<evidence type="ECO:0000256" key="6">
    <source>
        <dbReference type="ARBA" id="ARBA00012196"/>
    </source>
</evidence>
<evidence type="ECO:0000256" key="3">
    <source>
        <dbReference type="ARBA" id="ARBA00004922"/>
    </source>
</evidence>
<evidence type="ECO:0000256" key="14">
    <source>
        <dbReference type="ARBA" id="ARBA00023033"/>
    </source>
</evidence>
<evidence type="ECO:0000256" key="12">
    <source>
        <dbReference type="ARBA" id="ARBA00022976"/>
    </source>
</evidence>
<comment type="pathway">
    <text evidence="3">Protein modification; protein glycosylation.</text>
</comment>
<dbReference type="InterPro" id="IPR039922">
    <property type="entry name" value="POFUT1"/>
</dbReference>
<dbReference type="InterPro" id="IPR001128">
    <property type="entry name" value="Cyt_P450"/>
</dbReference>
<evidence type="ECO:0000256" key="11">
    <source>
        <dbReference type="ARBA" id="ARBA00022824"/>
    </source>
</evidence>
<keyword evidence="23" id="KW-1185">Reference proteome</keyword>
<evidence type="ECO:0000256" key="17">
    <source>
        <dbReference type="ARBA" id="ARBA00023253"/>
    </source>
</evidence>
<dbReference type="GO" id="GO:0007219">
    <property type="term" value="P:Notch signaling pathway"/>
    <property type="evidence" value="ECO:0007669"/>
    <property type="project" value="UniProtKB-KW"/>
</dbReference>
<evidence type="ECO:0000256" key="4">
    <source>
        <dbReference type="ARBA" id="ARBA00010617"/>
    </source>
</evidence>
<gene>
    <name evidence="22" type="ORF">HNY73_017639</name>
</gene>
<comment type="catalytic activity">
    <reaction evidence="21">
        <text>L-seryl-[protein] + GDP-beta-L-fucose = 3-O-(alpha-L-fucosyl)-L-seryl-[protein] + GDP + H(+)</text>
        <dbReference type="Rhea" id="RHEA:63644"/>
        <dbReference type="Rhea" id="RHEA-COMP:9863"/>
        <dbReference type="Rhea" id="RHEA-COMP:17914"/>
        <dbReference type="ChEBI" id="CHEBI:15378"/>
        <dbReference type="ChEBI" id="CHEBI:29999"/>
        <dbReference type="ChEBI" id="CHEBI:57273"/>
        <dbReference type="ChEBI" id="CHEBI:58189"/>
        <dbReference type="ChEBI" id="CHEBI:189632"/>
        <dbReference type="EC" id="2.4.1.221"/>
    </reaction>
    <physiologicalReaction direction="left-to-right" evidence="21">
        <dbReference type="Rhea" id="RHEA:63645"/>
    </physiologicalReaction>
</comment>
<evidence type="ECO:0000256" key="20">
    <source>
        <dbReference type="ARBA" id="ARBA00047273"/>
    </source>
</evidence>
<keyword evidence="11" id="KW-0256">Endoplasmic reticulum</keyword>
<keyword evidence="13" id="KW-0408">Iron</keyword>
<evidence type="ECO:0000256" key="21">
    <source>
        <dbReference type="ARBA" id="ARBA00048647"/>
    </source>
</evidence>
<keyword evidence="12" id="KW-0914">Notch signaling pathway</keyword>
<keyword evidence="9" id="KW-0808">Transferase</keyword>
<keyword evidence="15" id="KW-1015">Disulfide bond</keyword>
<dbReference type="InterPro" id="IPR019378">
    <property type="entry name" value="GDP-Fuc_O-FucTrfase"/>
</dbReference>
<dbReference type="GO" id="GO:0006004">
    <property type="term" value="P:fucose metabolic process"/>
    <property type="evidence" value="ECO:0007669"/>
    <property type="project" value="UniProtKB-KW"/>
</dbReference>
<dbReference type="AlphaFoldDB" id="A0A8T0EF65"/>
<comment type="similarity">
    <text evidence="5">Belongs to the glycosyltransferase 65 family.</text>
</comment>
<evidence type="ECO:0000256" key="10">
    <source>
        <dbReference type="ARBA" id="ARBA00022723"/>
    </source>
</evidence>
<sequence length="660" mass="75226">MKFIVEFIASGLFLQAGIRRGCAEQYNADRKGREYNLLAPWLGTGLLTSTGPKWRFRRKLLTPTFHFTILEDFIPVFHEQSSVLVSKLKRLDCEPCVDVVPLMTSCTLDIICQTAMGVCINAQGDDNDDYVKAVHEIGNAFMYRVLRPWLYPDIIFNCTAFGQRFRTNLQKVQGFTRKSCASFGYTVGDLNILKADRSLLATMFNVCGDGGASHGSQRQYNASFMPMELHQDPESFPEPEKFNPERFFAENSAGRHPYSYVPFSCQYSRKEGRRQEGKRETVIGQKFALMEEKTVLANILRRFHVISLDPRDRVLVQPNLTTKNNHDIDANGYILYCPCMGRFGNQADHFLGALAFAHALNRTLALPPWVEYKPGHSRSVQIPFDTYFKVEPLQQYHRVITMEYFMQNIAPIIWPKGKRKVFCYMARGGSDHCNAKDGNPFGPFWDTFDVNFDESVFYQPLHYDEPPQLSPCVRKMGKLNRNLVWSDAVLKEAKTFISGMVPRGPFVGIHLRNGPDWVRACEHIEHSPLLFAAPQCLGYQNEFGQATPELCFPTKDIILRQLKTKVKALKAKAVFVASDHDHMISDIEKYMKDLKVKAYKLPVSNPHVDLAILGLSNHFIGNCISSFTAFAKRERDANNLQSSFWAFPAPTKTPITHDEF</sequence>
<comment type="subcellular location">
    <subcellularLocation>
        <location evidence="2">Endoplasmic reticulum</location>
    </subcellularLocation>
</comment>
<dbReference type="SUPFAM" id="SSF48264">
    <property type="entry name" value="Cytochrome P450"/>
    <property type="match status" value="1"/>
</dbReference>
<evidence type="ECO:0000256" key="18">
    <source>
        <dbReference type="ARBA" id="ARBA00023277"/>
    </source>
</evidence>
<keyword evidence="16" id="KW-0325">Glycoprotein</keyword>
<dbReference type="GO" id="GO:0046922">
    <property type="term" value="F:peptide-O-fucosyltransferase activity"/>
    <property type="evidence" value="ECO:0007669"/>
    <property type="project" value="UniProtKB-EC"/>
</dbReference>
<dbReference type="PANTHER" id="PTHR21420:SF10">
    <property type="entry name" value="GDP-FUCOSE PROTEIN O-FUCOSYLTRANSFERASE 1"/>
    <property type="match status" value="1"/>
</dbReference>
<organism evidence="22 23">
    <name type="scientific">Argiope bruennichi</name>
    <name type="common">Wasp spider</name>
    <name type="synonym">Aranea bruennichi</name>
    <dbReference type="NCBI Taxonomy" id="94029"/>
    <lineage>
        <taxon>Eukaryota</taxon>
        <taxon>Metazoa</taxon>
        <taxon>Ecdysozoa</taxon>
        <taxon>Arthropoda</taxon>
        <taxon>Chelicerata</taxon>
        <taxon>Arachnida</taxon>
        <taxon>Araneae</taxon>
        <taxon>Araneomorphae</taxon>
        <taxon>Entelegynae</taxon>
        <taxon>Araneoidea</taxon>
        <taxon>Araneidae</taxon>
        <taxon>Argiope</taxon>
    </lineage>
</organism>
<evidence type="ECO:0000256" key="9">
    <source>
        <dbReference type="ARBA" id="ARBA00022679"/>
    </source>
</evidence>
<keyword evidence="17" id="KW-0294">Fucose metabolism</keyword>
<evidence type="ECO:0000256" key="1">
    <source>
        <dbReference type="ARBA" id="ARBA00003690"/>
    </source>
</evidence>
<comment type="catalytic activity">
    <reaction evidence="20">
        <text>L-threonyl-[protein] + GDP-beta-L-fucose = 3-O-(alpha-L-fucosyl)-L-threonyl-[protein] + GDP + H(+)</text>
        <dbReference type="Rhea" id="RHEA:70491"/>
        <dbReference type="Rhea" id="RHEA-COMP:11060"/>
        <dbReference type="Rhea" id="RHEA-COMP:17915"/>
        <dbReference type="ChEBI" id="CHEBI:15378"/>
        <dbReference type="ChEBI" id="CHEBI:30013"/>
        <dbReference type="ChEBI" id="CHEBI:57273"/>
        <dbReference type="ChEBI" id="CHEBI:58189"/>
        <dbReference type="ChEBI" id="CHEBI:189631"/>
        <dbReference type="EC" id="2.4.1.221"/>
    </reaction>
    <physiologicalReaction direction="left-to-right" evidence="20">
        <dbReference type="Rhea" id="RHEA:70492"/>
    </physiologicalReaction>
</comment>
<keyword evidence="14" id="KW-0560">Oxidoreductase</keyword>
<reference evidence="22" key="2">
    <citation type="submission" date="2020-06" db="EMBL/GenBank/DDBJ databases">
        <authorList>
            <person name="Sheffer M."/>
        </authorList>
    </citation>
    <scope>NUCLEOTIDE SEQUENCE</scope>
</reference>
<dbReference type="EMBL" id="JABXBU010002228">
    <property type="protein sequence ID" value="KAF8770068.1"/>
    <property type="molecule type" value="Genomic_DNA"/>
</dbReference>
<evidence type="ECO:0000256" key="8">
    <source>
        <dbReference type="ARBA" id="ARBA00022676"/>
    </source>
</evidence>
<evidence type="ECO:0000313" key="23">
    <source>
        <dbReference type="Proteomes" id="UP000807504"/>
    </source>
</evidence>
<evidence type="ECO:0000256" key="5">
    <source>
        <dbReference type="ARBA" id="ARBA00010626"/>
    </source>
</evidence>
<evidence type="ECO:0000256" key="7">
    <source>
        <dbReference type="ARBA" id="ARBA00021745"/>
    </source>
</evidence>
<evidence type="ECO:0000256" key="15">
    <source>
        <dbReference type="ARBA" id="ARBA00023157"/>
    </source>
</evidence>
<dbReference type="EC" id="2.4.1.221" evidence="6"/>
<comment type="function">
    <text evidence="1">May be involved in the metabolism of insect hormones and in the breakdown of synthetic insecticides.</text>
</comment>
<accession>A0A8T0EF65</accession>
<dbReference type="GO" id="GO:0020037">
    <property type="term" value="F:heme binding"/>
    <property type="evidence" value="ECO:0007669"/>
    <property type="project" value="InterPro"/>
</dbReference>
<protein>
    <recommendedName>
        <fullName evidence="7">GDP-fucose protein O-fucosyltransferase 1</fullName>
        <ecNumber evidence="6">2.4.1.221</ecNumber>
    </recommendedName>
    <alternativeName>
        <fullName evidence="19">Peptide-O-fucosyltransferase 1</fullName>
    </alternativeName>
</protein>
<dbReference type="Gene3D" id="3.40.50.11350">
    <property type="match status" value="1"/>
</dbReference>
<dbReference type="Gene3D" id="3.40.50.11340">
    <property type="match status" value="1"/>
</dbReference>
<comment type="caution">
    <text evidence="22">The sequence shown here is derived from an EMBL/GenBank/DDBJ whole genome shotgun (WGS) entry which is preliminary data.</text>
</comment>
<evidence type="ECO:0000256" key="16">
    <source>
        <dbReference type="ARBA" id="ARBA00023180"/>
    </source>
</evidence>
<name>A0A8T0EF65_ARGBR</name>
<keyword evidence="10" id="KW-0479">Metal-binding</keyword>
<dbReference type="GO" id="GO:0004497">
    <property type="term" value="F:monooxygenase activity"/>
    <property type="evidence" value="ECO:0007669"/>
    <property type="project" value="UniProtKB-KW"/>
</dbReference>
<dbReference type="InterPro" id="IPR036396">
    <property type="entry name" value="Cyt_P450_sf"/>
</dbReference>
<comment type="similarity">
    <text evidence="4">Belongs to the cytochrome P450 family.</text>
</comment>
<dbReference type="Proteomes" id="UP000807504">
    <property type="component" value="Unassembled WGS sequence"/>
</dbReference>
<reference evidence="22" key="1">
    <citation type="journal article" date="2020" name="bioRxiv">
        <title>Chromosome-level reference genome of the European wasp spider Argiope bruennichi: a resource for studies on range expansion and evolutionary adaptation.</title>
        <authorList>
            <person name="Sheffer M.M."/>
            <person name="Hoppe A."/>
            <person name="Krehenwinkel H."/>
            <person name="Uhl G."/>
            <person name="Kuss A.W."/>
            <person name="Jensen L."/>
            <person name="Jensen C."/>
            <person name="Gillespie R.G."/>
            <person name="Hoff K.J."/>
            <person name="Prost S."/>
        </authorList>
    </citation>
    <scope>NUCLEOTIDE SEQUENCE</scope>
</reference>
<evidence type="ECO:0000256" key="13">
    <source>
        <dbReference type="ARBA" id="ARBA00023004"/>
    </source>
</evidence>
<evidence type="ECO:0000256" key="19">
    <source>
        <dbReference type="ARBA" id="ARBA00033080"/>
    </source>
</evidence>
<dbReference type="PRINTS" id="PR00465">
    <property type="entry name" value="EP450IV"/>
</dbReference>
<keyword evidence="18" id="KW-0119">Carbohydrate metabolism</keyword>
<dbReference type="InterPro" id="IPR002403">
    <property type="entry name" value="Cyt_P450_E_grp-IV"/>
</dbReference>
<evidence type="ECO:0000313" key="22">
    <source>
        <dbReference type="EMBL" id="KAF8770068.1"/>
    </source>
</evidence>
<dbReference type="GO" id="GO:0016705">
    <property type="term" value="F:oxidoreductase activity, acting on paired donors, with incorporation or reduction of molecular oxygen"/>
    <property type="evidence" value="ECO:0007669"/>
    <property type="project" value="InterPro"/>
</dbReference>
<dbReference type="GO" id="GO:0005789">
    <property type="term" value="C:endoplasmic reticulum membrane"/>
    <property type="evidence" value="ECO:0007669"/>
    <property type="project" value="UniProtKB-SubCell"/>
</dbReference>
<proteinExistence type="inferred from homology"/>
<keyword evidence="14" id="KW-0503">Monooxygenase</keyword>
<dbReference type="PANTHER" id="PTHR21420">
    <property type="entry name" value="GDP-FUCOSE PROTEIN O-FUCOSYLTRANSFERASE 1"/>
    <property type="match status" value="1"/>
</dbReference>
<keyword evidence="8" id="KW-0328">Glycosyltransferase</keyword>
<dbReference type="CDD" id="cd11302">
    <property type="entry name" value="O-FucT-1"/>
    <property type="match status" value="1"/>
</dbReference>
<dbReference type="GO" id="GO:0005506">
    <property type="term" value="F:iron ion binding"/>
    <property type="evidence" value="ECO:0007669"/>
    <property type="project" value="InterPro"/>
</dbReference>
<dbReference type="Gene3D" id="1.10.630.10">
    <property type="entry name" value="Cytochrome P450"/>
    <property type="match status" value="2"/>
</dbReference>
<dbReference type="Pfam" id="PF00067">
    <property type="entry name" value="p450"/>
    <property type="match status" value="2"/>
</dbReference>
<evidence type="ECO:0000256" key="2">
    <source>
        <dbReference type="ARBA" id="ARBA00004240"/>
    </source>
</evidence>